<dbReference type="EMBL" id="JBBPBK010000012">
    <property type="protein sequence ID" value="KAK9274195.1"/>
    <property type="molecule type" value="Genomic_DNA"/>
</dbReference>
<accession>A0AAP0WPI8</accession>
<protein>
    <submittedName>
        <fullName evidence="1">Uncharacterized protein</fullName>
    </submittedName>
</protein>
<keyword evidence="2" id="KW-1185">Reference proteome</keyword>
<dbReference type="InterPro" id="IPR012674">
    <property type="entry name" value="Calycin"/>
</dbReference>
<dbReference type="Proteomes" id="UP001415857">
    <property type="component" value="Unassembled WGS sequence"/>
</dbReference>
<gene>
    <name evidence="1" type="ORF">L1049_019009</name>
</gene>
<evidence type="ECO:0000313" key="1">
    <source>
        <dbReference type="EMBL" id="KAK9274195.1"/>
    </source>
</evidence>
<name>A0AAP0WPI8_LIQFO</name>
<dbReference type="PANTHER" id="PTHR36025">
    <property type="entry name" value="DIHYDROOROTATE DEHYDROGENASE (DUF3598)"/>
    <property type="match status" value="1"/>
</dbReference>
<evidence type="ECO:0000313" key="2">
    <source>
        <dbReference type="Proteomes" id="UP001415857"/>
    </source>
</evidence>
<dbReference type="PANTHER" id="PTHR36025:SF1">
    <property type="entry name" value="DIHYDROOROTATE DEHYDROGENASE (DUF3598)"/>
    <property type="match status" value="1"/>
</dbReference>
<sequence length="119" mass="13629">MEEDLMGTEPGLVFFEDGSYSRGPVELPVGDVSNVHVSPTFKFEQCLVKGCHKRLRIVHTIEFNNGGSDIRIMRVAIYEEQWVSPANLYDQSDLEFDLEPFSRRKRIQPVRADWAVEGV</sequence>
<dbReference type="SUPFAM" id="SSF50814">
    <property type="entry name" value="Lipocalins"/>
    <property type="match status" value="1"/>
</dbReference>
<comment type="caution">
    <text evidence="1">The sequence shown here is derived from an EMBL/GenBank/DDBJ whole genome shotgun (WGS) entry which is preliminary data.</text>
</comment>
<dbReference type="AlphaFoldDB" id="A0AAP0WPI8"/>
<reference evidence="1 2" key="1">
    <citation type="journal article" date="2024" name="Plant J.">
        <title>Genome sequences and population genomics reveal climatic adaptation and genomic divergence between two closely related sweetgum species.</title>
        <authorList>
            <person name="Xu W.Q."/>
            <person name="Ren C.Q."/>
            <person name="Zhang X.Y."/>
            <person name="Comes H.P."/>
            <person name="Liu X.H."/>
            <person name="Li Y.G."/>
            <person name="Kettle C.J."/>
            <person name="Jalonen R."/>
            <person name="Gaisberger H."/>
            <person name="Ma Y.Z."/>
            <person name="Qiu Y.X."/>
        </authorList>
    </citation>
    <scope>NUCLEOTIDE SEQUENCE [LARGE SCALE GENOMIC DNA]</scope>
    <source>
        <strain evidence="1">Hangzhou</strain>
    </source>
</reference>
<organism evidence="1 2">
    <name type="scientific">Liquidambar formosana</name>
    <name type="common">Formosan gum</name>
    <dbReference type="NCBI Taxonomy" id="63359"/>
    <lineage>
        <taxon>Eukaryota</taxon>
        <taxon>Viridiplantae</taxon>
        <taxon>Streptophyta</taxon>
        <taxon>Embryophyta</taxon>
        <taxon>Tracheophyta</taxon>
        <taxon>Spermatophyta</taxon>
        <taxon>Magnoliopsida</taxon>
        <taxon>eudicotyledons</taxon>
        <taxon>Gunneridae</taxon>
        <taxon>Pentapetalae</taxon>
        <taxon>Saxifragales</taxon>
        <taxon>Altingiaceae</taxon>
        <taxon>Liquidambar</taxon>
    </lineage>
</organism>
<proteinExistence type="predicted"/>